<keyword evidence="3" id="KW-1185">Reference proteome</keyword>
<comment type="caution">
    <text evidence="2">The sequence shown here is derived from an EMBL/GenBank/DDBJ whole genome shotgun (WGS) entry which is preliminary data.</text>
</comment>
<dbReference type="OrthoDB" id="6382410at2"/>
<proteinExistence type="predicted"/>
<dbReference type="Pfam" id="PF01965">
    <property type="entry name" value="DJ-1_PfpI"/>
    <property type="match status" value="1"/>
</dbReference>
<dbReference type="InterPro" id="IPR029062">
    <property type="entry name" value="Class_I_gatase-like"/>
</dbReference>
<sequence length="205" mass="22843">MTQRRNVAILIFDEVEILDFCGPYEVFGVTGKRNGSEPFNVYTVAEERRPIIARNQLSINPQYTLLDCPRSHIVLVPGGFGTRREMRNSALIDWIKERSQQAELLLSVCTGALLLAKAGLLEGLTATTHHGAIDLLKQVAPNTQVKPDKRFVDNGSIILSAGISAGIDMSLYVVAKLLGEQQARETAEYMEYDWQLSGKLENYME</sequence>
<accession>A0A9X5E2Z2</accession>
<dbReference type="GO" id="GO:0006355">
    <property type="term" value="P:regulation of DNA-templated transcription"/>
    <property type="evidence" value="ECO:0007669"/>
    <property type="project" value="TreeGrafter"/>
</dbReference>
<dbReference type="Proteomes" id="UP000031532">
    <property type="component" value="Unassembled WGS sequence"/>
</dbReference>
<name>A0A9X5E2Z2_9CYAN</name>
<evidence type="ECO:0000259" key="1">
    <source>
        <dbReference type="Pfam" id="PF01965"/>
    </source>
</evidence>
<dbReference type="PANTHER" id="PTHR43130:SF14">
    <property type="entry name" value="DJ-1_PFPI DOMAIN-CONTAINING PROTEIN"/>
    <property type="match status" value="1"/>
</dbReference>
<dbReference type="InterPro" id="IPR052158">
    <property type="entry name" value="INH-QAR"/>
</dbReference>
<reference evidence="2 3" key="1">
    <citation type="journal article" date="2015" name="Genome Announc.">
        <title>Draft Genome Sequence of the Terrestrial Cyanobacterium Scytonema millei VB511283, Isolated from Eastern India.</title>
        <authorList>
            <person name="Sen D."/>
            <person name="Chandrababunaidu M.M."/>
            <person name="Singh D."/>
            <person name="Sanghi N."/>
            <person name="Ghorai A."/>
            <person name="Mishra G.P."/>
            <person name="Madduluri M."/>
            <person name="Adhikary S.P."/>
            <person name="Tripathy S."/>
        </authorList>
    </citation>
    <scope>NUCLEOTIDE SEQUENCE [LARGE SCALE GENOMIC DNA]</scope>
    <source>
        <strain evidence="2 3">VB511283</strain>
    </source>
</reference>
<dbReference type="RefSeq" id="WP_039714895.1">
    <property type="nucleotide sequence ID" value="NZ_JTJC03000001.1"/>
</dbReference>
<dbReference type="CDD" id="cd03139">
    <property type="entry name" value="GATase1_PfpI_2"/>
    <property type="match status" value="1"/>
</dbReference>
<dbReference type="SUPFAM" id="SSF52317">
    <property type="entry name" value="Class I glutamine amidotransferase-like"/>
    <property type="match status" value="1"/>
</dbReference>
<dbReference type="EMBL" id="JTJC03000001">
    <property type="protein sequence ID" value="NHC33274.1"/>
    <property type="molecule type" value="Genomic_DNA"/>
</dbReference>
<gene>
    <name evidence="2" type="ORF">QH73_0001095</name>
</gene>
<organism evidence="2 3">
    <name type="scientific">Scytonema millei VB511283</name>
    <dbReference type="NCBI Taxonomy" id="1245923"/>
    <lineage>
        <taxon>Bacteria</taxon>
        <taxon>Bacillati</taxon>
        <taxon>Cyanobacteriota</taxon>
        <taxon>Cyanophyceae</taxon>
        <taxon>Nostocales</taxon>
        <taxon>Scytonemataceae</taxon>
        <taxon>Scytonema</taxon>
    </lineage>
</organism>
<protein>
    <submittedName>
        <fullName evidence="2">DJ-1/PfpI family protein</fullName>
    </submittedName>
</protein>
<dbReference type="AlphaFoldDB" id="A0A9X5E2Z2"/>
<feature type="domain" description="DJ-1/PfpI" evidence="1">
    <location>
        <begin position="6"/>
        <end position="175"/>
    </location>
</feature>
<dbReference type="InterPro" id="IPR002818">
    <property type="entry name" value="DJ-1/PfpI"/>
</dbReference>
<dbReference type="Gene3D" id="3.40.50.880">
    <property type="match status" value="1"/>
</dbReference>
<dbReference type="PANTHER" id="PTHR43130">
    <property type="entry name" value="ARAC-FAMILY TRANSCRIPTIONAL REGULATOR"/>
    <property type="match status" value="1"/>
</dbReference>
<evidence type="ECO:0000313" key="2">
    <source>
        <dbReference type="EMBL" id="NHC33274.1"/>
    </source>
</evidence>
<evidence type="ECO:0000313" key="3">
    <source>
        <dbReference type="Proteomes" id="UP000031532"/>
    </source>
</evidence>